<feature type="compositionally biased region" description="Basic residues" evidence="5">
    <location>
        <begin position="290"/>
        <end position="302"/>
    </location>
</feature>
<feature type="transmembrane region" description="Helical" evidence="6">
    <location>
        <begin position="149"/>
        <end position="165"/>
    </location>
</feature>
<accession>A0A7C9LIV3</accession>
<dbReference type="PANTHER" id="PTHR43839:SF3">
    <property type="entry name" value="OLIGOPEPTIDE ABC TRANSPORTER, PERMEASE PROTEIN"/>
    <property type="match status" value="1"/>
</dbReference>
<feature type="transmembrane region" description="Helical" evidence="6">
    <location>
        <begin position="247"/>
        <end position="265"/>
    </location>
</feature>
<comment type="subcellular location">
    <subcellularLocation>
        <location evidence="1">Membrane</location>
        <topology evidence="1">Multi-pass membrane protein</topology>
    </subcellularLocation>
</comment>
<feature type="transmembrane region" description="Helical" evidence="6">
    <location>
        <begin position="110"/>
        <end position="137"/>
    </location>
</feature>
<keyword evidence="2 6" id="KW-0812">Transmembrane</keyword>
<keyword evidence="3 6" id="KW-1133">Transmembrane helix</keyword>
<evidence type="ECO:0008006" key="10">
    <source>
        <dbReference type="Google" id="ProtNLM"/>
    </source>
</evidence>
<evidence type="ECO:0000256" key="4">
    <source>
        <dbReference type="ARBA" id="ARBA00023136"/>
    </source>
</evidence>
<organism evidence="8 9">
    <name type="scientific">Deinococcus arboris</name>
    <dbReference type="NCBI Taxonomy" id="2682977"/>
    <lineage>
        <taxon>Bacteria</taxon>
        <taxon>Thermotogati</taxon>
        <taxon>Deinococcota</taxon>
        <taxon>Deinococci</taxon>
        <taxon>Deinococcales</taxon>
        <taxon>Deinococcaceae</taxon>
        <taxon>Deinococcus</taxon>
    </lineage>
</organism>
<dbReference type="SUPFAM" id="SSF161098">
    <property type="entry name" value="MetI-like"/>
    <property type="match status" value="1"/>
</dbReference>
<dbReference type="InterPro" id="IPR035906">
    <property type="entry name" value="MetI-like_sf"/>
</dbReference>
<evidence type="ECO:0000256" key="7">
    <source>
        <dbReference type="SAM" id="SignalP"/>
    </source>
</evidence>
<feature type="region of interest" description="Disordered" evidence="5">
    <location>
        <begin position="279"/>
        <end position="302"/>
    </location>
</feature>
<evidence type="ECO:0000256" key="1">
    <source>
        <dbReference type="ARBA" id="ARBA00004141"/>
    </source>
</evidence>
<protein>
    <recommendedName>
        <fullName evidence="10">ABC transporter permease</fullName>
    </recommendedName>
</protein>
<name>A0A7C9LIV3_9DEIO</name>
<reference evidence="8 9" key="1">
    <citation type="submission" date="2019-12" db="EMBL/GenBank/DDBJ databases">
        <title>Deinococcus sp. HMF7620 Genome sequencing and assembly.</title>
        <authorList>
            <person name="Kang H."/>
            <person name="Kim H."/>
            <person name="Joh K."/>
        </authorList>
    </citation>
    <scope>NUCLEOTIDE SEQUENCE [LARGE SCALE GENOMIC DNA]</scope>
    <source>
        <strain evidence="8 9">HMF7620</strain>
    </source>
</reference>
<proteinExistence type="predicted"/>
<evidence type="ECO:0000256" key="3">
    <source>
        <dbReference type="ARBA" id="ARBA00022989"/>
    </source>
</evidence>
<feature type="chain" id="PRO_5028802949" description="ABC transporter permease" evidence="7">
    <location>
        <begin position="22"/>
        <end position="302"/>
    </location>
</feature>
<dbReference type="RefSeq" id="WP_157457382.1">
    <property type="nucleotide sequence ID" value="NZ_WQLB01000001.1"/>
</dbReference>
<evidence type="ECO:0000256" key="6">
    <source>
        <dbReference type="SAM" id="Phobius"/>
    </source>
</evidence>
<keyword evidence="4 6" id="KW-0472">Membrane</keyword>
<dbReference type="AlphaFoldDB" id="A0A7C9LIV3"/>
<gene>
    <name evidence="8" type="ORF">GO986_01175</name>
</gene>
<feature type="signal peptide" evidence="7">
    <location>
        <begin position="1"/>
        <end position="21"/>
    </location>
</feature>
<comment type="caution">
    <text evidence="8">The sequence shown here is derived from an EMBL/GenBank/DDBJ whole genome shotgun (WGS) entry which is preliminary data.</text>
</comment>
<evidence type="ECO:0000313" key="8">
    <source>
        <dbReference type="EMBL" id="MVN85378.1"/>
    </source>
</evidence>
<dbReference type="Proteomes" id="UP000483286">
    <property type="component" value="Unassembled WGS sequence"/>
</dbReference>
<feature type="transmembrane region" description="Helical" evidence="6">
    <location>
        <begin position="177"/>
        <end position="200"/>
    </location>
</feature>
<evidence type="ECO:0000256" key="5">
    <source>
        <dbReference type="SAM" id="MobiDB-lite"/>
    </source>
</evidence>
<sequence>MRWLLLPLVLLALLAPRQECAVQSLIPLPAAQAATSSVAFIVPPLRPGHPLAPLGTDRFGRDAACVLPRALARSLNLAVLTVLLGLLPGLLLGLWHGWGRLRLPPEVPTLLVLVLLLGRGSFRAVLVLGAALLTARLVGAQVTALRKEPFMEGALALGGGAWHLWRTHLWPHLRGRAAAVVATVLSGVFLWLMELGALGFHDQPTLRIAFSDGFDLVPDVTALPLNADLGQLVSFARWAWLDTPEGLLWPVLLLTLLVLALKDLASWADARFVPPLSRVEGQPEEEKQRPQTRRIFRRRAQG</sequence>
<dbReference type="PANTHER" id="PTHR43839">
    <property type="entry name" value="OPPC IN A BINDING PROTEIN-DEPENDENT TRANSPORT SYSTEM"/>
    <property type="match status" value="1"/>
</dbReference>
<evidence type="ECO:0000313" key="9">
    <source>
        <dbReference type="Proteomes" id="UP000483286"/>
    </source>
</evidence>
<keyword evidence="9" id="KW-1185">Reference proteome</keyword>
<keyword evidence="7" id="KW-0732">Signal</keyword>
<dbReference type="GO" id="GO:0016020">
    <property type="term" value="C:membrane"/>
    <property type="evidence" value="ECO:0007669"/>
    <property type="project" value="UniProtKB-SubCell"/>
</dbReference>
<dbReference type="EMBL" id="WQLB01000001">
    <property type="protein sequence ID" value="MVN85378.1"/>
    <property type="molecule type" value="Genomic_DNA"/>
</dbReference>
<evidence type="ECO:0000256" key="2">
    <source>
        <dbReference type="ARBA" id="ARBA00022692"/>
    </source>
</evidence>
<feature type="transmembrane region" description="Helical" evidence="6">
    <location>
        <begin position="77"/>
        <end position="98"/>
    </location>
</feature>